<name>A0A6J0BCV4_NEOLC</name>
<evidence type="ECO:0000256" key="1">
    <source>
        <dbReference type="SAM" id="SignalP"/>
    </source>
</evidence>
<dbReference type="AlphaFoldDB" id="A0A6J0BCV4"/>
<dbReference type="InParanoid" id="A0A6J0BCV4"/>
<dbReference type="Pfam" id="PF16984">
    <property type="entry name" value="Grp7_allergen"/>
    <property type="match status" value="1"/>
</dbReference>
<gene>
    <name evidence="3" type="primary">LOC107218600</name>
</gene>
<dbReference type="Gene3D" id="3.15.10.50">
    <property type="match status" value="1"/>
</dbReference>
<organism evidence="3">
    <name type="scientific">Neodiprion lecontei</name>
    <name type="common">Redheaded pine sawfly</name>
    <dbReference type="NCBI Taxonomy" id="441921"/>
    <lineage>
        <taxon>Eukaryota</taxon>
        <taxon>Metazoa</taxon>
        <taxon>Ecdysozoa</taxon>
        <taxon>Arthropoda</taxon>
        <taxon>Hexapoda</taxon>
        <taxon>Insecta</taxon>
        <taxon>Pterygota</taxon>
        <taxon>Neoptera</taxon>
        <taxon>Endopterygota</taxon>
        <taxon>Hymenoptera</taxon>
        <taxon>Tenthredinoidea</taxon>
        <taxon>Diprionidae</taxon>
        <taxon>Diprioninae</taxon>
        <taxon>Neodiprion</taxon>
    </lineage>
</organism>
<feature type="signal peptide" evidence="1">
    <location>
        <begin position="1"/>
        <end position="17"/>
    </location>
</feature>
<reference evidence="3" key="1">
    <citation type="submission" date="2025-08" db="UniProtKB">
        <authorList>
            <consortium name="RefSeq"/>
        </authorList>
    </citation>
    <scope>IDENTIFICATION</scope>
    <source>
        <tissue evidence="3">Thorax and Abdomen</tissue>
    </source>
</reference>
<proteinExistence type="predicted"/>
<dbReference type="InterPro" id="IPR038602">
    <property type="entry name" value="Mite_allergen_7_sf"/>
</dbReference>
<feature type="chain" id="PRO_5027062497" evidence="1">
    <location>
        <begin position="18"/>
        <end position="228"/>
    </location>
</feature>
<dbReference type="Proteomes" id="UP000829291">
    <property type="component" value="Chromosome 4"/>
</dbReference>
<dbReference type="OrthoDB" id="6419576at2759"/>
<dbReference type="InterPro" id="IPR020234">
    <property type="entry name" value="Mite_allergen_group-7"/>
</dbReference>
<protein>
    <submittedName>
        <fullName evidence="3">Mite allergen Der p 7</fullName>
    </submittedName>
</protein>
<evidence type="ECO:0000313" key="3">
    <source>
        <dbReference type="RefSeq" id="XP_015512007.1"/>
    </source>
</evidence>
<dbReference type="KEGG" id="nlo:107218600"/>
<accession>A0A6J0BCV4</accession>
<evidence type="ECO:0000313" key="2">
    <source>
        <dbReference type="Proteomes" id="UP000829291"/>
    </source>
</evidence>
<keyword evidence="2" id="KW-1185">Reference proteome</keyword>
<sequence>MKTVPALFLVLVAVASATKTHQKRSTTYSANLNDYVDEVVETLQAYVSASSLEPLSIPNVTESFSVTHLLITLSGRLSLYDGEMTGLSSVKRYGDVNLGYDGETLSFDANMGVDVATAAYTYYAKLLGSLHETGTATVTFKKIDTTVGFSANVHNYTIAFDSFAVNSIGTTSAELSGNVLTDWIADAVADILLAVSKSSIISQINSEADSVLSSIVDEANAYVTSLLS</sequence>
<dbReference type="GeneID" id="107218600"/>
<dbReference type="RefSeq" id="XP_015512007.1">
    <property type="nucleotide sequence ID" value="XM_015656521.2"/>
</dbReference>
<keyword evidence="1" id="KW-0732">Signal</keyword>